<protein>
    <recommendedName>
        <fullName evidence="3">HTH marR-type domain-containing protein</fullName>
    </recommendedName>
</protein>
<dbReference type="SUPFAM" id="SSF46785">
    <property type="entry name" value="Winged helix' DNA-binding domain"/>
    <property type="match status" value="1"/>
</dbReference>
<proteinExistence type="predicted"/>
<evidence type="ECO:0000313" key="2">
    <source>
        <dbReference type="Proteomes" id="UP000778970"/>
    </source>
</evidence>
<evidence type="ECO:0008006" key="3">
    <source>
        <dbReference type="Google" id="ProtNLM"/>
    </source>
</evidence>
<comment type="caution">
    <text evidence="1">The sequence shown here is derived from an EMBL/GenBank/DDBJ whole genome shotgun (WGS) entry which is preliminary data.</text>
</comment>
<dbReference type="Proteomes" id="UP000778970">
    <property type="component" value="Unassembled WGS sequence"/>
</dbReference>
<dbReference type="Gene3D" id="1.10.10.10">
    <property type="entry name" value="Winged helix-like DNA-binding domain superfamily/Winged helix DNA-binding domain"/>
    <property type="match status" value="1"/>
</dbReference>
<evidence type="ECO:0000313" key="1">
    <source>
        <dbReference type="EMBL" id="MBK1696567.1"/>
    </source>
</evidence>
<gene>
    <name evidence="1" type="ORF">CKO21_04840</name>
</gene>
<reference evidence="1" key="2">
    <citation type="journal article" date="2020" name="Microorganisms">
        <title>Osmotic Adaptation and Compatible Solute Biosynthesis of Phototrophic Bacteria as Revealed from Genome Analyses.</title>
        <authorList>
            <person name="Imhoff J.F."/>
            <person name="Rahn T."/>
            <person name="Kunzel S."/>
            <person name="Keller A."/>
            <person name="Neulinger S.C."/>
        </authorList>
    </citation>
    <scope>NUCLEOTIDE SEQUENCE</scope>
    <source>
        <strain evidence="1">DSM 9154</strain>
    </source>
</reference>
<keyword evidence="2" id="KW-1185">Reference proteome</keyword>
<reference evidence="1" key="1">
    <citation type="submission" date="2017-08" db="EMBL/GenBank/DDBJ databases">
        <authorList>
            <person name="Imhoff J.F."/>
            <person name="Rahn T."/>
            <person name="Kuenzel S."/>
            <person name="Neulinger S.C."/>
        </authorList>
    </citation>
    <scope>NUCLEOTIDE SEQUENCE</scope>
    <source>
        <strain evidence="1">DSM 9154</strain>
    </source>
</reference>
<dbReference type="AlphaFoldDB" id="A0A934UZ02"/>
<accession>A0A934UZ02</accession>
<organism evidence="1 2">
    <name type="scientific">Rhodovibrio salinarum</name>
    <dbReference type="NCBI Taxonomy" id="1087"/>
    <lineage>
        <taxon>Bacteria</taxon>
        <taxon>Pseudomonadati</taxon>
        <taxon>Pseudomonadota</taxon>
        <taxon>Alphaproteobacteria</taxon>
        <taxon>Rhodospirillales</taxon>
        <taxon>Rhodovibrionaceae</taxon>
        <taxon>Rhodovibrio</taxon>
    </lineage>
</organism>
<dbReference type="EMBL" id="NRRE01000017">
    <property type="protein sequence ID" value="MBK1696567.1"/>
    <property type="molecule type" value="Genomic_DNA"/>
</dbReference>
<dbReference type="InterPro" id="IPR036388">
    <property type="entry name" value="WH-like_DNA-bd_sf"/>
</dbReference>
<sequence>MRFFANNPGESLTAFARHRHSTTGSASVVVSALVKRGYLARQSAHTSRNIGIQLTEAGQQALEQDPIKELVAALENLPTEQLSTFKQTLAQLHDDLSERIEDED</sequence>
<name>A0A934UZ02_9PROT</name>
<dbReference type="InterPro" id="IPR036390">
    <property type="entry name" value="WH_DNA-bd_sf"/>
</dbReference>